<feature type="domain" description="ABC transporter" evidence="4">
    <location>
        <begin position="1"/>
        <end position="255"/>
    </location>
</feature>
<sequence length="536" mass="57441">LAGGHGHRTLFSGLDLTVAPGDVVGLVGANGAGKSTLLRLLAGVDAPQDGRVLLSPADAFIGWLPQEHERIPGETVAGYVARRTGCAEASAELDRTAVALGEGLPGADDAYGTTLDRWMASGAADLDERLPVTLAELGLDLDPELPTAGLSGGQAARVALAALLLSRFDVVLLDEPTNDLDLDGLARLESFVRGLRGGVVLVSHDREFLARCVTTVVELDLAQDSVRVYEGGYDAFLEERQVARRHAREAYEQFADTKADLVSRARTQREWSSQGVRNAMRKSPDNDKIRRKAAVESSEKQGQKVRQMESRIARLEEVEEPRKEWELAFTIGQAPRSSAVVATLREATVTRGGFTLGPVSLQVDGGDRIGITGPNGAGKSTLLGLILGRIAPDAGDASPGRSVQVGEIDQARQSLRGELPLAESFAEQVPDLSPAEVRTLLAKFGLRADHVTRPVDGLSPGERTRAGLALLQARGVNLLVLDEPTNHLDLPAIEQLEQALDSYDGTLLLVTHDRRMLDAVRLDRHWHVDAGVVTES</sequence>
<dbReference type="InterPro" id="IPR017871">
    <property type="entry name" value="ABC_transporter-like_CS"/>
</dbReference>
<keyword evidence="3 5" id="KW-0067">ATP-binding</keyword>
<evidence type="ECO:0000313" key="5">
    <source>
        <dbReference type="EMBL" id="RIJ27263.1"/>
    </source>
</evidence>
<feature type="domain" description="ABC transporter" evidence="4">
    <location>
        <begin position="335"/>
        <end position="536"/>
    </location>
</feature>
<dbReference type="InterPro" id="IPR003593">
    <property type="entry name" value="AAA+_ATPase"/>
</dbReference>
<reference evidence="5 6" key="1">
    <citation type="submission" date="2018-08" db="EMBL/GenBank/DDBJ databases">
        <title>Genome Sequence of Clavibacter michiganensis Subspecies type strains, and the Atypical Peach-Colored Strains Isolated from Tomato.</title>
        <authorList>
            <person name="Osdaghi E."/>
            <person name="Portier P."/>
            <person name="Briand M."/>
            <person name="Jacques M.-A."/>
        </authorList>
    </citation>
    <scope>NUCLEOTIDE SEQUENCE [LARGE SCALE GENOMIC DNA]</scope>
    <source>
        <strain evidence="5 6">CFBP 6488</strain>
    </source>
</reference>
<dbReference type="SMART" id="SM00382">
    <property type="entry name" value="AAA"/>
    <property type="match status" value="2"/>
</dbReference>
<dbReference type="CDD" id="cd03221">
    <property type="entry name" value="ABCF_EF-3"/>
    <property type="match status" value="1"/>
</dbReference>
<dbReference type="AlphaFoldDB" id="A0A399R900"/>
<keyword evidence="2" id="KW-0547">Nucleotide-binding</keyword>
<dbReference type="GO" id="GO:0016887">
    <property type="term" value="F:ATP hydrolysis activity"/>
    <property type="evidence" value="ECO:0007669"/>
    <property type="project" value="InterPro"/>
</dbReference>
<proteinExistence type="predicted"/>
<accession>A0A399R900</accession>
<evidence type="ECO:0000256" key="1">
    <source>
        <dbReference type="ARBA" id="ARBA00022737"/>
    </source>
</evidence>
<comment type="caution">
    <text evidence="5">The sequence shown here is derived from an EMBL/GenBank/DDBJ whole genome shotgun (WGS) entry which is preliminary data.</text>
</comment>
<dbReference type="PROSITE" id="PS50893">
    <property type="entry name" value="ABC_TRANSPORTER_2"/>
    <property type="match status" value="2"/>
</dbReference>
<evidence type="ECO:0000259" key="4">
    <source>
        <dbReference type="PROSITE" id="PS50893"/>
    </source>
</evidence>
<name>A0A399R900_9MICO</name>
<protein>
    <submittedName>
        <fullName evidence="5">ABC transporter ATP-binding protein</fullName>
    </submittedName>
</protein>
<dbReference type="FunFam" id="3.40.50.300:FF:001320">
    <property type="entry name" value="Heme ABC transporter ATP-binding protein"/>
    <property type="match status" value="1"/>
</dbReference>
<gene>
    <name evidence="5" type="ORF">DZF93_10515</name>
</gene>
<evidence type="ECO:0000313" key="6">
    <source>
        <dbReference type="Proteomes" id="UP000266634"/>
    </source>
</evidence>
<evidence type="ECO:0000256" key="3">
    <source>
        <dbReference type="ARBA" id="ARBA00022840"/>
    </source>
</evidence>
<dbReference type="Pfam" id="PF00005">
    <property type="entry name" value="ABC_tran"/>
    <property type="match status" value="2"/>
</dbReference>
<dbReference type="InterPro" id="IPR050611">
    <property type="entry name" value="ABCF"/>
</dbReference>
<dbReference type="Gene3D" id="3.40.50.300">
    <property type="entry name" value="P-loop containing nucleotide triphosphate hydrolases"/>
    <property type="match status" value="2"/>
</dbReference>
<dbReference type="SUPFAM" id="SSF52540">
    <property type="entry name" value="P-loop containing nucleoside triphosphate hydrolases"/>
    <property type="match status" value="2"/>
</dbReference>
<dbReference type="PROSITE" id="PS00211">
    <property type="entry name" value="ABC_TRANSPORTER_1"/>
    <property type="match status" value="1"/>
</dbReference>
<dbReference type="GO" id="GO:0005524">
    <property type="term" value="F:ATP binding"/>
    <property type="evidence" value="ECO:0007669"/>
    <property type="project" value="UniProtKB-KW"/>
</dbReference>
<evidence type="ECO:0000256" key="2">
    <source>
        <dbReference type="ARBA" id="ARBA00022741"/>
    </source>
</evidence>
<feature type="non-terminal residue" evidence="5">
    <location>
        <position position="1"/>
    </location>
</feature>
<dbReference type="Proteomes" id="UP000266634">
    <property type="component" value="Unassembled WGS sequence"/>
</dbReference>
<dbReference type="InterPro" id="IPR003439">
    <property type="entry name" value="ABC_transporter-like_ATP-bd"/>
</dbReference>
<keyword evidence="1" id="KW-0677">Repeat</keyword>
<dbReference type="PANTHER" id="PTHR19211">
    <property type="entry name" value="ATP-BINDING TRANSPORT PROTEIN-RELATED"/>
    <property type="match status" value="1"/>
</dbReference>
<dbReference type="EMBL" id="QWEA01000415">
    <property type="protein sequence ID" value="RIJ27263.1"/>
    <property type="molecule type" value="Genomic_DNA"/>
</dbReference>
<organism evidence="5 6">
    <name type="scientific">Clavibacter michiganensis subsp. insidiosus</name>
    <dbReference type="NCBI Taxonomy" id="33014"/>
    <lineage>
        <taxon>Bacteria</taxon>
        <taxon>Bacillati</taxon>
        <taxon>Actinomycetota</taxon>
        <taxon>Actinomycetes</taxon>
        <taxon>Micrococcales</taxon>
        <taxon>Microbacteriaceae</taxon>
        <taxon>Clavibacter</taxon>
    </lineage>
</organism>
<dbReference type="PANTHER" id="PTHR19211:SF123">
    <property type="entry name" value="ABC TRANSPORTER"/>
    <property type="match status" value="1"/>
</dbReference>
<dbReference type="InterPro" id="IPR027417">
    <property type="entry name" value="P-loop_NTPase"/>
</dbReference>